<dbReference type="PRINTS" id="PR00359">
    <property type="entry name" value="BP450"/>
</dbReference>
<gene>
    <name evidence="8" type="ORF">OG563_06350</name>
</gene>
<accession>A0ABZ1YX25</accession>
<dbReference type="InterPro" id="IPR036396">
    <property type="entry name" value="Cyt_P450_sf"/>
</dbReference>
<comment type="similarity">
    <text evidence="1">Belongs to the cytochrome P450 family.</text>
</comment>
<dbReference type="Gene3D" id="1.10.630.10">
    <property type="entry name" value="Cytochrome P450"/>
    <property type="match status" value="1"/>
</dbReference>
<feature type="compositionally biased region" description="Low complexity" evidence="7">
    <location>
        <begin position="1"/>
        <end position="17"/>
    </location>
</feature>
<evidence type="ECO:0000256" key="7">
    <source>
        <dbReference type="SAM" id="MobiDB-lite"/>
    </source>
</evidence>
<feature type="region of interest" description="Disordered" evidence="7">
    <location>
        <begin position="1"/>
        <end position="32"/>
    </location>
</feature>
<evidence type="ECO:0000256" key="4">
    <source>
        <dbReference type="ARBA" id="ARBA00023002"/>
    </source>
</evidence>
<dbReference type="PANTHER" id="PTHR46696">
    <property type="entry name" value="P450, PUTATIVE (EUROFUNG)-RELATED"/>
    <property type="match status" value="1"/>
</dbReference>
<evidence type="ECO:0000256" key="3">
    <source>
        <dbReference type="ARBA" id="ARBA00022723"/>
    </source>
</evidence>
<dbReference type="SUPFAM" id="SSF48264">
    <property type="entry name" value="Cytochrome P450"/>
    <property type="match status" value="1"/>
</dbReference>
<name>A0ABZ1YX25_9NOCA</name>
<protein>
    <submittedName>
        <fullName evidence="8">Cytochrome P450</fullName>
    </submittedName>
</protein>
<keyword evidence="3" id="KW-0479">Metal-binding</keyword>
<organism evidence="8 9">
    <name type="scientific">Nocardia vinacea</name>
    <dbReference type="NCBI Taxonomy" id="96468"/>
    <lineage>
        <taxon>Bacteria</taxon>
        <taxon>Bacillati</taxon>
        <taxon>Actinomycetota</taxon>
        <taxon>Actinomycetes</taxon>
        <taxon>Mycobacteriales</taxon>
        <taxon>Nocardiaceae</taxon>
        <taxon>Nocardia</taxon>
    </lineage>
</organism>
<dbReference type="PANTHER" id="PTHR46696:SF1">
    <property type="entry name" value="CYTOCHROME P450 YJIB-RELATED"/>
    <property type="match status" value="1"/>
</dbReference>
<dbReference type="EMBL" id="CP109441">
    <property type="protein sequence ID" value="WUV47849.1"/>
    <property type="molecule type" value="Genomic_DNA"/>
</dbReference>
<keyword evidence="6" id="KW-0503">Monooxygenase</keyword>
<evidence type="ECO:0000256" key="2">
    <source>
        <dbReference type="ARBA" id="ARBA00022617"/>
    </source>
</evidence>
<sequence length="430" mass="46863">MTTPHTPTSDPHTGTTGVCPVQHGSSSTTGERIPLYTPEFVADPHHAYEEMRRKYGTLVPIELAPGVPATLVIGYATAVRILNDPTHFPADPRTWQKTVPEDCPVRPMMAWLPAARNNDGPTHARYRDASVVSIDGIDVHGLPSTIEQIAIPLINTFCKAGNANLVTQYAFPLVLGVLNQMVGCPPDIGQRVASGMAARFDTVRSAQGMAMLKEALLELIQLKRDHPGDDVTSRLAHHPAAMDDIEIFAQLMSFYGAGFEAQRNLITNALLLMITDDRFKCADVLGRNLSTITAIDEVLFNDPPMANFCTTYPRQPIMVDDIWLPADQPVVISLTGCNNDPQIRGGGDDADGRRLGNRSHLAWSAGPHACPAKGVAYLTVQYAIDQLFDALPDIQLGVHPDQLIWRPGPFHRAMAAFPVVFTPSAPMKLM</sequence>
<dbReference type="Proteomes" id="UP001432062">
    <property type="component" value="Chromosome"/>
</dbReference>
<keyword evidence="5" id="KW-0408">Iron</keyword>
<reference evidence="8" key="1">
    <citation type="submission" date="2022-10" db="EMBL/GenBank/DDBJ databases">
        <title>The complete genomes of actinobacterial strains from the NBC collection.</title>
        <authorList>
            <person name="Joergensen T.S."/>
            <person name="Alvarez Arevalo M."/>
            <person name="Sterndorff E.B."/>
            <person name="Faurdal D."/>
            <person name="Vuksanovic O."/>
            <person name="Mourched A.-S."/>
            <person name="Charusanti P."/>
            <person name="Shaw S."/>
            <person name="Blin K."/>
            <person name="Weber T."/>
        </authorList>
    </citation>
    <scope>NUCLEOTIDE SEQUENCE</scope>
    <source>
        <strain evidence="8">NBC_01482</strain>
    </source>
</reference>
<evidence type="ECO:0000313" key="9">
    <source>
        <dbReference type="Proteomes" id="UP001432062"/>
    </source>
</evidence>
<proteinExistence type="inferred from homology"/>
<evidence type="ECO:0000256" key="6">
    <source>
        <dbReference type="ARBA" id="ARBA00023033"/>
    </source>
</evidence>
<evidence type="ECO:0000256" key="5">
    <source>
        <dbReference type="ARBA" id="ARBA00023004"/>
    </source>
</evidence>
<keyword evidence="2" id="KW-0349">Heme</keyword>
<dbReference type="InterPro" id="IPR002397">
    <property type="entry name" value="Cyt_P450_B"/>
</dbReference>
<keyword evidence="9" id="KW-1185">Reference proteome</keyword>
<evidence type="ECO:0000256" key="1">
    <source>
        <dbReference type="ARBA" id="ARBA00010617"/>
    </source>
</evidence>
<evidence type="ECO:0000313" key="8">
    <source>
        <dbReference type="EMBL" id="WUV47849.1"/>
    </source>
</evidence>
<dbReference type="RefSeq" id="WP_327100912.1">
    <property type="nucleotide sequence ID" value="NZ_CP109149.1"/>
</dbReference>
<keyword evidence="4" id="KW-0560">Oxidoreductase</keyword>